<sequence>MPKAIVLCATPRGWRHSVLTVEGGMVCGGLSDVPPDAGPEEARAAAAAMLVGLARGFHGVGVDVTWDPPKKPGSGPGGSLPEWPHGMAVNP</sequence>
<evidence type="ECO:0000313" key="2">
    <source>
        <dbReference type="EMBL" id="MFC5021674.1"/>
    </source>
</evidence>
<proteinExistence type="predicted"/>
<evidence type="ECO:0008006" key="4">
    <source>
        <dbReference type="Google" id="ProtNLM"/>
    </source>
</evidence>
<name>A0ABV9XB30_9ACTN</name>
<keyword evidence="3" id="KW-1185">Reference proteome</keyword>
<comment type="caution">
    <text evidence="2">The sequence shown here is derived from an EMBL/GenBank/DDBJ whole genome shotgun (WGS) entry which is preliminary data.</text>
</comment>
<dbReference type="Proteomes" id="UP001595829">
    <property type="component" value="Unassembled WGS sequence"/>
</dbReference>
<gene>
    <name evidence="2" type="ORF">ACFPM3_05855</name>
</gene>
<dbReference type="RefSeq" id="WP_345693624.1">
    <property type="nucleotide sequence ID" value="NZ_BAABIT010000001.1"/>
</dbReference>
<dbReference type="EMBL" id="JBHSJD010000002">
    <property type="protein sequence ID" value="MFC5021674.1"/>
    <property type="molecule type" value="Genomic_DNA"/>
</dbReference>
<organism evidence="2 3">
    <name type="scientific">Streptomyces coeruleoprunus</name>
    <dbReference type="NCBI Taxonomy" id="285563"/>
    <lineage>
        <taxon>Bacteria</taxon>
        <taxon>Bacillati</taxon>
        <taxon>Actinomycetota</taxon>
        <taxon>Actinomycetes</taxon>
        <taxon>Kitasatosporales</taxon>
        <taxon>Streptomycetaceae</taxon>
        <taxon>Streptomyces</taxon>
    </lineage>
</organism>
<protein>
    <recommendedName>
        <fullName evidence="4">DUF429 domain-containing protein</fullName>
    </recommendedName>
</protein>
<accession>A0ABV9XB30</accession>
<evidence type="ECO:0000313" key="3">
    <source>
        <dbReference type="Proteomes" id="UP001595829"/>
    </source>
</evidence>
<reference evidence="3" key="1">
    <citation type="journal article" date="2019" name="Int. J. Syst. Evol. Microbiol.">
        <title>The Global Catalogue of Microorganisms (GCM) 10K type strain sequencing project: providing services to taxonomists for standard genome sequencing and annotation.</title>
        <authorList>
            <consortium name="The Broad Institute Genomics Platform"/>
            <consortium name="The Broad Institute Genome Sequencing Center for Infectious Disease"/>
            <person name="Wu L."/>
            <person name="Ma J."/>
        </authorList>
    </citation>
    <scope>NUCLEOTIDE SEQUENCE [LARGE SCALE GENOMIC DNA]</scope>
    <source>
        <strain evidence="3">CGMCC 4.1648</strain>
    </source>
</reference>
<feature type="region of interest" description="Disordered" evidence="1">
    <location>
        <begin position="64"/>
        <end position="91"/>
    </location>
</feature>
<evidence type="ECO:0000256" key="1">
    <source>
        <dbReference type="SAM" id="MobiDB-lite"/>
    </source>
</evidence>